<keyword evidence="4" id="KW-1185">Reference proteome</keyword>
<dbReference type="EMBL" id="JAAOAO010000317">
    <property type="protein sequence ID" value="KAF5548202.1"/>
    <property type="molecule type" value="Genomic_DNA"/>
</dbReference>
<evidence type="ECO:0000313" key="4">
    <source>
        <dbReference type="Proteomes" id="UP000574317"/>
    </source>
</evidence>
<evidence type="ECO:0000256" key="1">
    <source>
        <dbReference type="SAM" id="MobiDB-lite"/>
    </source>
</evidence>
<feature type="region of interest" description="Disordered" evidence="1">
    <location>
        <begin position="242"/>
        <end position="421"/>
    </location>
</feature>
<keyword evidence="2" id="KW-0732">Signal</keyword>
<feature type="compositionally biased region" description="Basic and acidic residues" evidence="1">
    <location>
        <begin position="242"/>
        <end position="286"/>
    </location>
</feature>
<sequence>MHIPSLLLSILGVASIASAFPSQISKPGQQSQKLDANADEDSLRYQPAFYFEKGNCTRRKAFDDDGNKITRVSNPADCFQRSRLSNRKAYTRKRCNNGWCAYMYEYDLAWGLLTNRKPRWESIVVFVKNNTVQHVAASEKGEFIRRDKPHLQEGHPLMLNHGPNSWLSIFFRFANKGHVEKIRKDVGEWVVPNLVDWDGSPTPRPFHLADPFHLEDKHFTDTLYEAAGECVPGFDCGKVEAKDTHKEKQKEKVKAKDKGKNEEEVKDSEKKFDIKENGNVKGKDNHEAEEEDEKPGKGPEEMEFVKFDPEGDQHDKKDKEDDEKEEKKENKFDIKENVKDKEDNKENEKEDDKKDDKKEENQFDIKEQKDNKDDKKEGENQFDIKEQKDNKDDKKDDKDDKKGEKKEENQFDIKEQKDEDK</sequence>
<dbReference type="InterPro" id="IPR008701">
    <property type="entry name" value="NPP1"/>
</dbReference>
<comment type="caution">
    <text evidence="3">The sequence shown here is derived from an EMBL/GenBank/DDBJ whole genome shotgun (WGS) entry which is preliminary data.</text>
</comment>
<protein>
    <submittedName>
        <fullName evidence="3">Uncharacterized protein</fullName>
    </submittedName>
</protein>
<feature type="signal peptide" evidence="2">
    <location>
        <begin position="1"/>
        <end position="19"/>
    </location>
</feature>
<feature type="compositionally biased region" description="Basic and acidic residues" evidence="1">
    <location>
        <begin position="294"/>
        <end position="421"/>
    </location>
</feature>
<name>A0A8H5J4U6_9HYPO</name>
<proteinExistence type="predicted"/>
<organism evidence="3 4">
    <name type="scientific">Fusarium napiforme</name>
    <dbReference type="NCBI Taxonomy" id="42672"/>
    <lineage>
        <taxon>Eukaryota</taxon>
        <taxon>Fungi</taxon>
        <taxon>Dikarya</taxon>
        <taxon>Ascomycota</taxon>
        <taxon>Pezizomycotina</taxon>
        <taxon>Sordariomycetes</taxon>
        <taxon>Hypocreomycetidae</taxon>
        <taxon>Hypocreales</taxon>
        <taxon>Nectriaceae</taxon>
        <taxon>Fusarium</taxon>
        <taxon>Fusarium fujikuroi species complex</taxon>
    </lineage>
</organism>
<evidence type="ECO:0000313" key="3">
    <source>
        <dbReference type="EMBL" id="KAF5548202.1"/>
    </source>
</evidence>
<dbReference type="AlphaFoldDB" id="A0A8H5J4U6"/>
<gene>
    <name evidence="3" type="ORF">FNAPI_8306</name>
</gene>
<evidence type="ECO:0000256" key="2">
    <source>
        <dbReference type="SAM" id="SignalP"/>
    </source>
</evidence>
<dbReference type="Pfam" id="PF05630">
    <property type="entry name" value="NPP1"/>
    <property type="match status" value="1"/>
</dbReference>
<reference evidence="3 4" key="1">
    <citation type="submission" date="2020-05" db="EMBL/GenBank/DDBJ databases">
        <title>Identification and distribution of gene clusters putatively required for synthesis of sphingolipid metabolism inhibitors in phylogenetically diverse species of the filamentous fungus Fusarium.</title>
        <authorList>
            <person name="Kim H.-S."/>
            <person name="Busman M."/>
            <person name="Brown D.W."/>
            <person name="Divon H."/>
            <person name="Uhlig S."/>
            <person name="Proctor R.H."/>
        </authorList>
    </citation>
    <scope>NUCLEOTIDE SEQUENCE [LARGE SCALE GENOMIC DNA]</scope>
    <source>
        <strain evidence="3 4">NRRL 25196</strain>
    </source>
</reference>
<accession>A0A8H5J4U6</accession>
<dbReference type="Proteomes" id="UP000574317">
    <property type="component" value="Unassembled WGS sequence"/>
</dbReference>
<feature type="chain" id="PRO_5034995776" evidence="2">
    <location>
        <begin position="20"/>
        <end position="421"/>
    </location>
</feature>